<dbReference type="SUPFAM" id="SSF81995">
    <property type="entry name" value="beta-sandwich domain of Sec23/24"/>
    <property type="match status" value="1"/>
</dbReference>
<dbReference type="GO" id="GO:0000139">
    <property type="term" value="C:Golgi membrane"/>
    <property type="evidence" value="ECO:0007669"/>
    <property type="project" value="UniProtKB-SubCell"/>
</dbReference>
<organism evidence="11 12">
    <name type="scientific">Aureobasidium melanogenum</name>
    <name type="common">Aureobasidium pullulans var. melanogenum</name>
    <dbReference type="NCBI Taxonomy" id="46634"/>
    <lineage>
        <taxon>Eukaryota</taxon>
        <taxon>Fungi</taxon>
        <taxon>Dikarya</taxon>
        <taxon>Ascomycota</taxon>
        <taxon>Pezizomycotina</taxon>
        <taxon>Dothideomycetes</taxon>
        <taxon>Dothideomycetidae</taxon>
        <taxon>Dothideales</taxon>
        <taxon>Saccotheciaceae</taxon>
        <taxon>Aureobasidium</taxon>
    </lineage>
</organism>
<dbReference type="InterPro" id="IPR036465">
    <property type="entry name" value="vWFA_dom_sf"/>
</dbReference>
<comment type="similarity">
    <text evidence="2">Belongs to the SEC23/SEC24 family. SEC24 subfamily.</text>
</comment>
<dbReference type="InterPro" id="IPR041742">
    <property type="entry name" value="Sec24-like_trunk_dom"/>
</dbReference>
<evidence type="ECO:0000256" key="4">
    <source>
        <dbReference type="ARBA" id="ARBA00021213"/>
    </source>
</evidence>
<dbReference type="GO" id="GO:0008270">
    <property type="term" value="F:zinc ion binding"/>
    <property type="evidence" value="ECO:0007669"/>
    <property type="project" value="InterPro"/>
</dbReference>
<proteinExistence type="inferred from homology"/>
<dbReference type="EMBL" id="JAHFXF010000483">
    <property type="protein sequence ID" value="KAG9686936.1"/>
    <property type="molecule type" value="Genomic_DNA"/>
</dbReference>
<dbReference type="InterPro" id="IPR050550">
    <property type="entry name" value="SEC23_SEC24_subfamily"/>
</dbReference>
<sequence>MANPQGYPAQGYSQEEYDQSQSGTPVPAPTQAPARKKRAYAGQAFEFGAGANAGAPATQTPPPAAAYGAAQPAAGYGYGAPVQQPAGYPDPQQQSAAAYGAPAAGYQPPDAYGAAPGGVPGMTQQFAQMGMAPQQQQPAQAPQQPAPVAQRLNPLQPVDISVQGAPFHVSDLDLSPPPIILPPNSSVTPSPNANCPPKYVRSTLNAIPSTNSLLKKSKLPFALVIQPYATLHDAEDDVPVQPDQVIARCRRCRTYINPFATFLDHSHRWRCNMCNLTNDVPQAFDWDNMKQQAIDRWQRPELNYSVMEFVAPQEYMVRAPQPLVYLFLFDVSVASVQSGLLATAARCVAESLDRIPNADRRTRLAFMAVDSSLHYFTIPRDDSGVTDSNMLVVSDLDEPFLPTPDGLLVSLADSRQNIETFLGKLQSMFQSTQNGLSAMGSAMRAGHKMISHVGGKMVVLTASLPNHGYGKLDMREDKKLLGTSKESSLLQTANAFYKSFAVECSKTQVSIDMFLFSSQYQDVASLSNLPRYTGGQTYFYPAWSAARTEDAIKFATEFSDYLSSEIGLEAVLRVRATTGLRPSTFYGNFFNRSSDLCAFPAFPRDQAYVVEIAVDES</sequence>
<feature type="domain" description="Zinc finger Sec23/Sec24-type" evidence="8">
    <location>
        <begin position="246"/>
        <end position="283"/>
    </location>
</feature>
<reference evidence="11" key="2">
    <citation type="submission" date="2021-08" db="EMBL/GenBank/DDBJ databases">
        <authorList>
            <person name="Gostincar C."/>
            <person name="Sun X."/>
            <person name="Song Z."/>
            <person name="Gunde-Cimerman N."/>
        </authorList>
    </citation>
    <scope>NUCLEOTIDE SEQUENCE</scope>
    <source>
        <strain evidence="11">EXF-9911</strain>
    </source>
</reference>
<dbReference type="InterPro" id="IPR012990">
    <property type="entry name" value="Beta-sandwich_Sec23_24"/>
</dbReference>
<dbReference type="CDD" id="cd01479">
    <property type="entry name" value="Sec24-like"/>
    <property type="match status" value="1"/>
</dbReference>
<dbReference type="InterPro" id="IPR036174">
    <property type="entry name" value="Znf_Sec23_Sec24_sf"/>
</dbReference>
<evidence type="ECO:0000256" key="2">
    <source>
        <dbReference type="ARBA" id="ARBA00008334"/>
    </source>
</evidence>
<dbReference type="SUPFAM" id="SSF53300">
    <property type="entry name" value="vWA-like"/>
    <property type="match status" value="1"/>
</dbReference>
<evidence type="ECO:0000313" key="12">
    <source>
        <dbReference type="Proteomes" id="UP000779574"/>
    </source>
</evidence>
<evidence type="ECO:0000256" key="1">
    <source>
        <dbReference type="ARBA" id="ARBA00004394"/>
    </source>
</evidence>
<dbReference type="PANTHER" id="PTHR13803:SF39">
    <property type="entry name" value="SECRETORY 24AB, ISOFORM A"/>
    <property type="match status" value="1"/>
</dbReference>
<name>A0A9P8EEK2_AURME</name>
<evidence type="ECO:0000256" key="6">
    <source>
        <dbReference type="ARBA" id="ARBA00025471"/>
    </source>
</evidence>
<dbReference type="Proteomes" id="UP000779574">
    <property type="component" value="Unassembled WGS sequence"/>
</dbReference>
<feature type="region of interest" description="Disordered" evidence="7">
    <location>
        <begin position="51"/>
        <end position="102"/>
    </location>
</feature>
<evidence type="ECO:0000256" key="5">
    <source>
        <dbReference type="ARBA" id="ARBA00023034"/>
    </source>
</evidence>
<evidence type="ECO:0000313" key="11">
    <source>
        <dbReference type="EMBL" id="KAG9686936.1"/>
    </source>
</evidence>
<gene>
    <name evidence="11" type="ORF">KCU76_g10664</name>
</gene>
<feature type="compositionally biased region" description="Low complexity" evidence="7">
    <location>
        <begin position="65"/>
        <end position="81"/>
    </location>
</feature>
<feature type="non-terminal residue" evidence="11">
    <location>
        <position position="1"/>
    </location>
</feature>
<dbReference type="Pfam" id="PF08033">
    <property type="entry name" value="Sec23_BS"/>
    <property type="match status" value="1"/>
</dbReference>
<dbReference type="PANTHER" id="PTHR13803">
    <property type="entry name" value="SEC24-RELATED PROTEIN"/>
    <property type="match status" value="1"/>
</dbReference>
<feature type="compositionally biased region" description="Low complexity" evidence="7">
    <location>
        <begin position="91"/>
        <end position="102"/>
    </location>
</feature>
<evidence type="ECO:0000259" key="10">
    <source>
        <dbReference type="Pfam" id="PF08033"/>
    </source>
</evidence>
<dbReference type="InterPro" id="IPR006896">
    <property type="entry name" value="Sec23/24_trunk_dom"/>
</dbReference>
<keyword evidence="5" id="KW-0333">Golgi apparatus</keyword>
<evidence type="ECO:0000259" key="8">
    <source>
        <dbReference type="Pfam" id="PF04810"/>
    </source>
</evidence>
<accession>A0A9P8EEK2</accession>
<comment type="subcellular location">
    <subcellularLocation>
        <location evidence="1">Golgi apparatus membrane</location>
    </subcellularLocation>
</comment>
<dbReference type="InterPro" id="IPR006895">
    <property type="entry name" value="Znf_Sec23_Sec24"/>
</dbReference>
<dbReference type="Gene3D" id="2.30.30.380">
    <property type="entry name" value="Zn-finger domain of Sec23/24"/>
    <property type="match status" value="1"/>
</dbReference>
<feature type="region of interest" description="Disordered" evidence="7">
    <location>
        <begin position="1"/>
        <end position="39"/>
    </location>
</feature>
<feature type="domain" description="Sec23/Sec24 trunk" evidence="9">
    <location>
        <begin position="320"/>
        <end position="561"/>
    </location>
</feature>
<dbReference type="Pfam" id="PF04810">
    <property type="entry name" value="zf-Sec23_Sec24"/>
    <property type="match status" value="1"/>
</dbReference>
<dbReference type="Gene3D" id="2.60.40.1670">
    <property type="entry name" value="beta-sandwich domain of Sec23/24"/>
    <property type="match status" value="1"/>
</dbReference>
<dbReference type="GO" id="GO:0006886">
    <property type="term" value="P:intracellular protein transport"/>
    <property type="evidence" value="ECO:0007669"/>
    <property type="project" value="InterPro"/>
</dbReference>
<protein>
    <recommendedName>
        <fullName evidence="4">Protein transport protein SEC24</fullName>
    </recommendedName>
    <alternativeName>
        <fullName evidence="3">Protein transport protein sec24</fullName>
    </alternativeName>
</protein>
<reference evidence="11" key="1">
    <citation type="journal article" date="2021" name="J Fungi (Basel)">
        <title>Virulence traits and population genomics of the black yeast Aureobasidium melanogenum.</title>
        <authorList>
            <person name="Cernosa A."/>
            <person name="Sun X."/>
            <person name="Gostincar C."/>
            <person name="Fang C."/>
            <person name="Gunde-Cimerman N."/>
            <person name="Song Z."/>
        </authorList>
    </citation>
    <scope>NUCLEOTIDE SEQUENCE</scope>
    <source>
        <strain evidence="11">EXF-9911</strain>
    </source>
</reference>
<dbReference type="Gene3D" id="3.40.50.410">
    <property type="entry name" value="von Willebrand factor, type A domain"/>
    <property type="match status" value="1"/>
</dbReference>
<dbReference type="GO" id="GO:0030127">
    <property type="term" value="C:COPII vesicle coat"/>
    <property type="evidence" value="ECO:0007669"/>
    <property type="project" value="InterPro"/>
</dbReference>
<comment type="caution">
    <text evidence="11">The sequence shown here is derived from an EMBL/GenBank/DDBJ whole genome shotgun (WGS) entry which is preliminary data.</text>
</comment>
<dbReference type="GO" id="GO:0070971">
    <property type="term" value="C:endoplasmic reticulum exit site"/>
    <property type="evidence" value="ECO:0007669"/>
    <property type="project" value="TreeGrafter"/>
</dbReference>
<evidence type="ECO:0000259" key="9">
    <source>
        <dbReference type="Pfam" id="PF04811"/>
    </source>
</evidence>
<dbReference type="AlphaFoldDB" id="A0A9P8EEK2"/>
<evidence type="ECO:0000256" key="7">
    <source>
        <dbReference type="SAM" id="MobiDB-lite"/>
    </source>
</evidence>
<dbReference type="Pfam" id="PF04811">
    <property type="entry name" value="Sec23_trunk"/>
    <property type="match status" value="1"/>
</dbReference>
<feature type="domain" description="Sec23/Sec24 beta-sandwich" evidence="10">
    <location>
        <begin position="567"/>
        <end position="616"/>
    </location>
</feature>
<dbReference type="GO" id="GO:0090110">
    <property type="term" value="P:COPII-coated vesicle cargo loading"/>
    <property type="evidence" value="ECO:0007669"/>
    <property type="project" value="TreeGrafter"/>
</dbReference>
<dbReference type="SUPFAM" id="SSF82919">
    <property type="entry name" value="Zn-finger domain of Sec23/24"/>
    <property type="match status" value="1"/>
</dbReference>
<comment type="function">
    <text evidence="6">Component of the coat protein complex II (COPII) which promotes the formation of transport vesicles from the endoplasmic reticulum (ER). The coat has two main functions, the physical deformation of the endoplasmic reticulum membrane into vesicles and the selection of cargo molecules.</text>
</comment>
<dbReference type="GO" id="GO:0000149">
    <property type="term" value="F:SNARE binding"/>
    <property type="evidence" value="ECO:0007669"/>
    <property type="project" value="TreeGrafter"/>
</dbReference>
<evidence type="ECO:0000256" key="3">
    <source>
        <dbReference type="ARBA" id="ARBA00013453"/>
    </source>
</evidence>